<dbReference type="AlphaFoldDB" id="A0A811REP7"/>
<evidence type="ECO:0000313" key="2">
    <source>
        <dbReference type="Proteomes" id="UP000604825"/>
    </source>
</evidence>
<sequence>MGILGEEVSVVMRPLLHLLVGMVLYEAAVPALVDKITAALCPADSRSCPEAIYLTGLQSSVSIYDLSSLRRFFLCTPAVARGRVMVASNLHCSCKP</sequence>
<dbReference type="EMBL" id="CAJGYO010000014">
    <property type="protein sequence ID" value="CAD6268471.1"/>
    <property type="molecule type" value="Genomic_DNA"/>
</dbReference>
<dbReference type="Proteomes" id="UP000604825">
    <property type="component" value="Unassembled WGS sequence"/>
</dbReference>
<comment type="caution">
    <text evidence="1">The sequence shown here is derived from an EMBL/GenBank/DDBJ whole genome shotgun (WGS) entry which is preliminary data.</text>
</comment>
<keyword evidence="2" id="KW-1185">Reference proteome</keyword>
<dbReference type="OrthoDB" id="419616at2759"/>
<organism evidence="1 2">
    <name type="scientific">Miscanthus lutarioriparius</name>
    <dbReference type="NCBI Taxonomy" id="422564"/>
    <lineage>
        <taxon>Eukaryota</taxon>
        <taxon>Viridiplantae</taxon>
        <taxon>Streptophyta</taxon>
        <taxon>Embryophyta</taxon>
        <taxon>Tracheophyta</taxon>
        <taxon>Spermatophyta</taxon>
        <taxon>Magnoliopsida</taxon>
        <taxon>Liliopsida</taxon>
        <taxon>Poales</taxon>
        <taxon>Poaceae</taxon>
        <taxon>PACMAD clade</taxon>
        <taxon>Panicoideae</taxon>
        <taxon>Andropogonodae</taxon>
        <taxon>Andropogoneae</taxon>
        <taxon>Saccharinae</taxon>
        <taxon>Miscanthus</taxon>
    </lineage>
</organism>
<reference evidence="1" key="1">
    <citation type="submission" date="2020-10" db="EMBL/GenBank/DDBJ databases">
        <authorList>
            <person name="Han B."/>
            <person name="Lu T."/>
            <person name="Zhao Q."/>
            <person name="Huang X."/>
            <person name="Zhao Y."/>
        </authorList>
    </citation>
    <scope>NUCLEOTIDE SEQUENCE</scope>
</reference>
<protein>
    <submittedName>
        <fullName evidence="1">Uncharacterized protein</fullName>
    </submittedName>
</protein>
<gene>
    <name evidence="1" type="ORF">NCGR_LOCUS51776</name>
</gene>
<accession>A0A811REP7</accession>
<proteinExistence type="predicted"/>
<name>A0A811REP7_9POAL</name>
<evidence type="ECO:0000313" key="1">
    <source>
        <dbReference type="EMBL" id="CAD6268471.1"/>
    </source>
</evidence>